<keyword evidence="2" id="KW-0547">Nucleotide-binding</keyword>
<feature type="region of interest" description="Disordered" evidence="4">
    <location>
        <begin position="393"/>
        <end position="438"/>
    </location>
</feature>
<feature type="compositionally biased region" description="Basic and acidic residues" evidence="4">
    <location>
        <begin position="411"/>
        <end position="428"/>
    </location>
</feature>
<feature type="region of interest" description="Disordered" evidence="4">
    <location>
        <begin position="457"/>
        <end position="544"/>
    </location>
</feature>
<dbReference type="SUPFAM" id="SSF56112">
    <property type="entry name" value="Protein kinase-like (PK-like)"/>
    <property type="match status" value="1"/>
</dbReference>
<dbReference type="PANTHER" id="PTHR45832:SF22">
    <property type="entry name" value="SERINE_THREONINE-PROTEIN KINASE SAMKA-RELATED"/>
    <property type="match status" value="1"/>
</dbReference>
<comment type="similarity">
    <text evidence="1">Belongs to the protein kinase superfamily. STE Ser/Thr protein kinase family. STE20 subfamily.</text>
</comment>
<dbReference type="CDD" id="cd06606">
    <property type="entry name" value="STKc_MAPKKK"/>
    <property type="match status" value="1"/>
</dbReference>
<dbReference type="Pfam" id="PF00069">
    <property type="entry name" value="Pkinase"/>
    <property type="match status" value="2"/>
</dbReference>
<evidence type="ECO:0000256" key="4">
    <source>
        <dbReference type="SAM" id="MobiDB-lite"/>
    </source>
</evidence>
<dbReference type="GO" id="GO:0004672">
    <property type="term" value="F:protein kinase activity"/>
    <property type="evidence" value="ECO:0007669"/>
    <property type="project" value="InterPro"/>
</dbReference>
<evidence type="ECO:0000313" key="7">
    <source>
        <dbReference type="Proteomes" id="UP001430356"/>
    </source>
</evidence>
<gene>
    <name evidence="6" type="ORF">NESM_000369600</name>
</gene>
<accession>A0AAW0EMA7</accession>
<feature type="region of interest" description="Disordered" evidence="4">
    <location>
        <begin position="215"/>
        <end position="249"/>
    </location>
</feature>
<sequence>MEAVVKLNRKLGVGSRGVVYEGFDHARGHFVAIKELAYMEPSIADEEDTELEAILRELAYMREAQHPNLVQYYGARRSAIGIQIIMEYVSGGSLDYVLTRCGPVRETVARAYVRDVLEALHYLHTTMHVCHRDVKPANILITPDGRCKLADFGVAKHVGATTPTHHAPADSHRSAEAANESPAAASRHSRGGRRGYLQTAVGTPWYMAPEVINGGVEEEEDEEEEEDAEDASDGGDDEDDVGGGGSRCSCSDDWTTGGLPHTPPRQPLYSSSSYYNPLKHIVKRGRLGARSVGYTTSADIWSVGVTVFEMIAGTKPFGADLSNPSAVLFRIANCAASPPRLPADVHVSAELQNFLELCFVYDKDLRATAAELLGHPWLRQACRGGSAARSAAEAPLPAAPAPAQPLATAGHGHERRSVRAGERKRESQSEPTPVARRTVFDGVQLLDAIDLPAYPAHTAASSPASSAVADGDARGDGGPRAPTTTTTSPGRAHQRQSQPPSQALHRLSCSGIHPGGGGSVPRSSASGGTPLPSPVSVTEQAEASSRYAAARLRIGHTRTPSATTAATATAAATAATAATATHSGSGGFWTSRGEFIDLLSHP</sequence>
<evidence type="ECO:0000256" key="2">
    <source>
        <dbReference type="ARBA" id="ARBA00022741"/>
    </source>
</evidence>
<dbReference type="Proteomes" id="UP001430356">
    <property type="component" value="Unassembled WGS sequence"/>
</dbReference>
<keyword evidence="6" id="KW-0418">Kinase</keyword>
<evidence type="ECO:0000313" key="6">
    <source>
        <dbReference type="EMBL" id="KAK7194524.1"/>
    </source>
</evidence>
<organism evidence="6 7">
    <name type="scientific">Novymonas esmeraldas</name>
    <dbReference type="NCBI Taxonomy" id="1808958"/>
    <lineage>
        <taxon>Eukaryota</taxon>
        <taxon>Discoba</taxon>
        <taxon>Euglenozoa</taxon>
        <taxon>Kinetoplastea</taxon>
        <taxon>Metakinetoplastina</taxon>
        <taxon>Trypanosomatida</taxon>
        <taxon>Trypanosomatidae</taxon>
        <taxon>Novymonas</taxon>
    </lineage>
</organism>
<feature type="compositionally biased region" description="Acidic residues" evidence="4">
    <location>
        <begin position="216"/>
        <end position="241"/>
    </location>
</feature>
<feature type="compositionally biased region" description="Low complexity" evidence="4">
    <location>
        <begin position="457"/>
        <end position="470"/>
    </location>
</feature>
<comment type="caution">
    <text evidence="6">The sequence shown here is derived from an EMBL/GenBank/DDBJ whole genome shotgun (WGS) entry which is preliminary data.</text>
</comment>
<dbReference type="InterPro" id="IPR011009">
    <property type="entry name" value="Kinase-like_dom_sf"/>
</dbReference>
<dbReference type="PROSITE" id="PS00108">
    <property type="entry name" value="PROTEIN_KINASE_ST"/>
    <property type="match status" value="1"/>
</dbReference>
<name>A0AAW0EMA7_9TRYP</name>
<feature type="region of interest" description="Disordered" evidence="4">
    <location>
        <begin position="160"/>
        <end position="193"/>
    </location>
</feature>
<keyword evidence="7" id="KW-1185">Reference proteome</keyword>
<dbReference type="InterPro" id="IPR008271">
    <property type="entry name" value="Ser/Thr_kinase_AS"/>
</dbReference>
<dbReference type="InterPro" id="IPR000719">
    <property type="entry name" value="Prot_kinase_dom"/>
</dbReference>
<dbReference type="EMBL" id="JAECZO010000038">
    <property type="protein sequence ID" value="KAK7194524.1"/>
    <property type="molecule type" value="Genomic_DNA"/>
</dbReference>
<dbReference type="InterPro" id="IPR051931">
    <property type="entry name" value="PAK3-like"/>
</dbReference>
<keyword evidence="6" id="KW-0808">Transferase</keyword>
<dbReference type="SMART" id="SM00220">
    <property type="entry name" value="S_TKc"/>
    <property type="match status" value="1"/>
</dbReference>
<dbReference type="AlphaFoldDB" id="A0AAW0EMA7"/>
<evidence type="ECO:0000259" key="5">
    <source>
        <dbReference type="PROSITE" id="PS50011"/>
    </source>
</evidence>
<keyword evidence="3" id="KW-0067">ATP-binding</keyword>
<dbReference type="PANTHER" id="PTHR45832">
    <property type="entry name" value="SERINE/THREONINE-PROTEIN KINASE SAMKA-RELATED-RELATED"/>
    <property type="match status" value="1"/>
</dbReference>
<dbReference type="GO" id="GO:0005524">
    <property type="term" value="F:ATP binding"/>
    <property type="evidence" value="ECO:0007669"/>
    <property type="project" value="UniProtKB-KW"/>
</dbReference>
<protein>
    <submittedName>
        <fullName evidence="6">Protein kinase</fullName>
    </submittedName>
</protein>
<evidence type="ECO:0000256" key="3">
    <source>
        <dbReference type="ARBA" id="ARBA00022840"/>
    </source>
</evidence>
<reference evidence="6 7" key="1">
    <citation type="journal article" date="2021" name="MBio">
        <title>A New Model Trypanosomatid, Novymonas esmeraldas: Genomic Perception of Its 'Candidatus Pandoraea novymonadis' Endosymbiont.</title>
        <authorList>
            <person name="Zakharova A."/>
            <person name="Saura A."/>
            <person name="Butenko A."/>
            <person name="Podesvova L."/>
            <person name="Warmusova S."/>
            <person name="Kostygov A.Y."/>
            <person name="Nenarokova A."/>
            <person name="Lukes J."/>
            <person name="Opperdoes F.R."/>
            <person name="Yurchenko V."/>
        </authorList>
    </citation>
    <scope>NUCLEOTIDE SEQUENCE [LARGE SCALE GENOMIC DNA]</scope>
    <source>
        <strain evidence="6 7">E262AT.01</strain>
    </source>
</reference>
<feature type="compositionally biased region" description="Polar residues" evidence="4">
    <location>
        <begin position="483"/>
        <end position="501"/>
    </location>
</feature>
<evidence type="ECO:0000256" key="1">
    <source>
        <dbReference type="ARBA" id="ARBA00008874"/>
    </source>
</evidence>
<proteinExistence type="inferred from homology"/>
<dbReference type="PROSITE" id="PS50011">
    <property type="entry name" value="PROTEIN_KINASE_DOM"/>
    <property type="match status" value="1"/>
</dbReference>
<feature type="compositionally biased region" description="Low complexity" evidence="4">
    <location>
        <begin position="176"/>
        <end position="186"/>
    </location>
</feature>
<dbReference type="Gene3D" id="1.10.510.10">
    <property type="entry name" value="Transferase(Phosphotransferase) domain 1"/>
    <property type="match status" value="2"/>
</dbReference>
<feature type="domain" description="Protein kinase" evidence="5">
    <location>
        <begin position="5"/>
        <end position="378"/>
    </location>
</feature>